<sequence>MHYFISLLLVIIGLHVSIQSVTVLVSKPRNYKSVLTVSNGMSWGSWGSMDLCPTGMYAAGFSLKVEEISYAPWDDNTALNGIRLHCIDPSRALEVSYYDYATVQSEVGSFGKWTEIKWCPFGILTAFQLRVDTYQVIADNSAANNIMFKCSHGSFLEGDGTDWGYWGDWSSTCQGSGICGIMTRVQEHEGIWIDDTALNDVRMYCCGSN</sequence>
<gene>
    <name evidence="2" type="ORF">G5714_021039</name>
</gene>
<comment type="caution">
    <text evidence="2">The sequence shown here is derived from an EMBL/GenBank/DDBJ whole genome shotgun (WGS) entry which is preliminary data.</text>
</comment>
<dbReference type="PANTHER" id="PTHR18841">
    <property type="entry name" value="VITELLINE MEMBRANE OUTER LAYER PROTEIN I-RELATED"/>
    <property type="match status" value="1"/>
</dbReference>
<feature type="chain" id="PRO_5029528562" description="Vitelline membrane outer layer protein 1 homolog" evidence="1">
    <location>
        <begin position="21"/>
        <end position="209"/>
    </location>
</feature>
<name>A0A7J6BVJ6_9TELE</name>
<evidence type="ECO:0000313" key="3">
    <source>
        <dbReference type="Proteomes" id="UP000579812"/>
    </source>
</evidence>
<dbReference type="Proteomes" id="UP000579812">
    <property type="component" value="Unassembled WGS sequence"/>
</dbReference>
<organism evidence="2 3">
    <name type="scientific">Onychostoma macrolepis</name>
    <dbReference type="NCBI Taxonomy" id="369639"/>
    <lineage>
        <taxon>Eukaryota</taxon>
        <taxon>Metazoa</taxon>
        <taxon>Chordata</taxon>
        <taxon>Craniata</taxon>
        <taxon>Vertebrata</taxon>
        <taxon>Euteleostomi</taxon>
        <taxon>Actinopterygii</taxon>
        <taxon>Neopterygii</taxon>
        <taxon>Teleostei</taxon>
        <taxon>Ostariophysi</taxon>
        <taxon>Cypriniformes</taxon>
        <taxon>Cyprinidae</taxon>
        <taxon>Acrossocheilinae</taxon>
        <taxon>Onychostoma</taxon>
    </lineage>
</organism>
<keyword evidence="1" id="KW-0732">Signal</keyword>
<keyword evidence="3" id="KW-1185">Reference proteome</keyword>
<accession>A0A7J6BVJ6</accession>
<protein>
    <recommendedName>
        <fullName evidence="4">Vitelline membrane outer layer protein 1 homolog</fullName>
    </recommendedName>
</protein>
<reference evidence="2 3" key="1">
    <citation type="submission" date="2020-04" db="EMBL/GenBank/DDBJ databases">
        <title>Chromosome-level genome assembly of a cyprinid fish Onychostoma macrolepis by integration of Nanopore Sequencing, Bionano and Hi-C technology.</title>
        <authorList>
            <person name="Wang D."/>
        </authorList>
    </citation>
    <scope>NUCLEOTIDE SEQUENCE [LARGE SCALE GENOMIC DNA]</scope>
    <source>
        <strain evidence="2">SWU-2019</strain>
        <tissue evidence="2">Muscle</tissue>
    </source>
</reference>
<dbReference type="EMBL" id="JAAMOB010000021">
    <property type="protein sequence ID" value="KAF4099009.1"/>
    <property type="molecule type" value="Genomic_DNA"/>
</dbReference>
<evidence type="ECO:0000313" key="2">
    <source>
        <dbReference type="EMBL" id="KAF4099009.1"/>
    </source>
</evidence>
<dbReference type="Pfam" id="PF03762">
    <property type="entry name" value="VOMI"/>
    <property type="match status" value="1"/>
</dbReference>
<dbReference type="SUPFAM" id="SSF51092">
    <property type="entry name" value="Vitelline membrane outer protein-I (VMO-I)"/>
    <property type="match status" value="1"/>
</dbReference>
<dbReference type="InterPro" id="IPR036706">
    <property type="entry name" value="VOMI_sf"/>
</dbReference>
<feature type="signal peptide" evidence="1">
    <location>
        <begin position="1"/>
        <end position="20"/>
    </location>
</feature>
<dbReference type="InterPro" id="IPR005515">
    <property type="entry name" value="VOMI"/>
</dbReference>
<dbReference type="OrthoDB" id="6344411at2759"/>
<evidence type="ECO:0000256" key="1">
    <source>
        <dbReference type="SAM" id="SignalP"/>
    </source>
</evidence>
<proteinExistence type="predicted"/>
<dbReference type="PANTHER" id="PTHR18841:SF0">
    <property type="entry name" value="VITELLINE MEMBRANE OUTER LAYER 1 HOMOLOG A-RELATED"/>
    <property type="match status" value="1"/>
</dbReference>
<dbReference type="AlphaFoldDB" id="A0A7J6BVJ6"/>
<dbReference type="Gene3D" id="2.100.10.20">
    <property type="entry name" value="Vitelline membrane outer layer protein I (VOMI)"/>
    <property type="match status" value="1"/>
</dbReference>
<dbReference type="GO" id="GO:0005615">
    <property type="term" value="C:extracellular space"/>
    <property type="evidence" value="ECO:0007669"/>
    <property type="project" value="TreeGrafter"/>
</dbReference>
<evidence type="ECO:0008006" key="4">
    <source>
        <dbReference type="Google" id="ProtNLM"/>
    </source>
</evidence>